<name>A0A6P8B7K8_PYRGI</name>
<dbReference type="KEGG" id="pgri:PgNI_05289"/>
<gene>
    <name evidence="3" type="ORF">PgNI_05289</name>
</gene>
<feature type="region of interest" description="Disordered" evidence="1">
    <location>
        <begin position="240"/>
        <end position="259"/>
    </location>
</feature>
<feature type="compositionally biased region" description="Polar residues" evidence="1">
    <location>
        <begin position="272"/>
        <end position="293"/>
    </location>
</feature>
<sequence>MSSSSAQYDAAGRNEDLASPMISPEEEAPSTVFMPFGERERVNIVGLFNTMTEGVNKQTGPVELPCNDVYTRRAARAFKRILREGDGEKKLIALKFLQHIQDHKTVEEQVRAEAEETKRDKFLARAARRCDEVLFFMDSLTTEIRSLTDTPLDASFNFADLEYEVERFRRFARKTFPPSFLRGFETPMLYRLYAASLVISFDKAFFLSLANVPNPPDEPERYASSKVASPHIYRATWAQMNTRSPVPSEQPAKVGSSKSKDVVYIKHEEMSEATNPHLSSSPTTRKKQAQQMDHNPEQTDKSDLPRIVLEIGHLAIVHMASTRDRYEAPMTATGLGLFVDLCDRRKGLWLLRTDDYIGVKLDEQSAPSPGLQEFLKLVNLDQSCGNRKLSEHWGLWSSMGGLMQIEILKGTGDTVSLQRHLVPKFETFHTSPA</sequence>
<protein>
    <submittedName>
        <fullName evidence="3">Uncharacterized protein</fullName>
    </submittedName>
</protein>
<reference evidence="3" key="2">
    <citation type="submission" date="2019-10" db="EMBL/GenBank/DDBJ databases">
        <authorList>
            <consortium name="NCBI Genome Project"/>
        </authorList>
    </citation>
    <scope>NUCLEOTIDE SEQUENCE</scope>
    <source>
        <strain evidence="3">NI907</strain>
    </source>
</reference>
<reference evidence="2 3" key="1">
    <citation type="journal article" date="2019" name="Mol. Biol. Evol.">
        <title>Blast fungal genomes show frequent chromosomal changes, gene gains and losses, and effector gene turnover.</title>
        <authorList>
            <person name="Gomez Luciano L.B."/>
            <person name="Jason Tsai I."/>
            <person name="Chuma I."/>
            <person name="Tosa Y."/>
            <person name="Chen Y.H."/>
            <person name="Li J.Y."/>
            <person name="Li M.Y."/>
            <person name="Jade Lu M.Y."/>
            <person name="Nakayashiki H."/>
            <person name="Li W.H."/>
        </authorList>
    </citation>
    <scope>NUCLEOTIDE SEQUENCE [LARGE SCALE GENOMIC DNA]</scope>
    <source>
        <strain evidence="2 3">NI907</strain>
    </source>
</reference>
<feature type="region of interest" description="Disordered" evidence="1">
    <location>
        <begin position="1"/>
        <end position="28"/>
    </location>
</feature>
<dbReference type="AlphaFoldDB" id="A0A6P8B7K8"/>
<evidence type="ECO:0000313" key="2">
    <source>
        <dbReference type="Proteomes" id="UP000515153"/>
    </source>
</evidence>
<organism evidence="2 3">
    <name type="scientific">Pyricularia grisea</name>
    <name type="common">Crabgrass-specific blast fungus</name>
    <name type="synonym">Magnaporthe grisea</name>
    <dbReference type="NCBI Taxonomy" id="148305"/>
    <lineage>
        <taxon>Eukaryota</taxon>
        <taxon>Fungi</taxon>
        <taxon>Dikarya</taxon>
        <taxon>Ascomycota</taxon>
        <taxon>Pezizomycotina</taxon>
        <taxon>Sordariomycetes</taxon>
        <taxon>Sordariomycetidae</taxon>
        <taxon>Magnaporthales</taxon>
        <taxon>Pyriculariaceae</taxon>
        <taxon>Pyricularia</taxon>
    </lineage>
</organism>
<dbReference type="Proteomes" id="UP000515153">
    <property type="component" value="Chromosome I"/>
</dbReference>
<dbReference type="OrthoDB" id="5242160at2759"/>
<dbReference type="RefSeq" id="XP_030983201.1">
    <property type="nucleotide sequence ID" value="XM_031125323.1"/>
</dbReference>
<evidence type="ECO:0000256" key="1">
    <source>
        <dbReference type="SAM" id="MobiDB-lite"/>
    </source>
</evidence>
<reference evidence="3" key="3">
    <citation type="submission" date="2025-08" db="UniProtKB">
        <authorList>
            <consortium name="RefSeq"/>
        </authorList>
    </citation>
    <scope>IDENTIFICATION</scope>
    <source>
        <strain evidence="3">NI907</strain>
    </source>
</reference>
<proteinExistence type="predicted"/>
<feature type="compositionally biased region" description="Basic and acidic residues" evidence="1">
    <location>
        <begin position="294"/>
        <end position="303"/>
    </location>
</feature>
<evidence type="ECO:0000313" key="3">
    <source>
        <dbReference type="RefSeq" id="XP_030983201.1"/>
    </source>
</evidence>
<dbReference type="GeneID" id="41960232"/>
<accession>A0A6P8B7K8</accession>
<keyword evidence="2" id="KW-1185">Reference proteome</keyword>
<feature type="region of interest" description="Disordered" evidence="1">
    <location>
        <begin position="271"/>
        <end position="303"/>
    </location>
</feature>